<evidence type="ECO:0000313" key="2">
    <source>
        <dbReference type="Proteomes" id="UP000887578"/>
    </source>
</evidence>
<keyword evidence="2" id="KW-1185">Reference proteome</keyword>
<evidence type="ECO:0000259" key="1">
    <source>
        <dbReference type="PROSITE" id="PS50011"/>
    </source>
</evidence>
<dbReference type="GO" id="GO:0010506">
    <property type="term" value="P:regulation of autophagy"/>
    <property type="evidence" value="ECO:0007669"/>
    <property type="project" value="InterPro"/>
</dbReference>
<dbReference type="PROSITE" id="PS50011">
    <property type="entry name" value="PROTEIN_KINASE_DOM"/>
    <property type="match status" value="1"/>
</dbReference>
<dbReference type="Pfam" id="PF00069">
    <property type="entry name" value="Pkinase"/>
    <property type="match status" value="1"/>
</dbReference>
<dbReference type="PANTHER" id="PTHR24348">
    <property type="entry name" value="SERINE/THREONINE-PROTEIN KINASE UNC-51-RELATED"/>
    <property type="match status" value="1"/>
</dbReference>
<dbReference type="GO" id="GO:0004674">
    <property type="term" value="F:protein serine/threonine kinase activity"/>
    <property type="evidence" value="ECO:0007669"/>
    <property type="project" value="InterPro"/>
</dbReference>
<evidence type="ECO:0000313" key="3">
    <source>
        <dbReference type="WBParaSite" id="PDA_v2.g19980.t1"/>
    </source>
</evidence>
<dbReference type="SMART" id="SM00220">
    <property type="entry name" value="S_TKc"/>
    <property type="match status" value="1"/>
</dbReference>
<dbReference type="Proteomes" id="UP000887578">
    <property type="component" value="Unplaced"/>
</dbReference>
<feature type="domain" description="Protein kinase" evidence="1">
    <location>
        <begin position="1"/>
        <end position="198"/>
    </location>
</feature>
<dbReference type="InterPro" id="IPR008271">
    <property type="entry name" value="Ser/Thr_kinase_AS"/>
</dbReference>
<sequence length="198" mass="22795">MKDLEHPFIIKYIDSVETDNSLKLLLEFAPNGNLEDYIKNELTLQKDQKDDITIFIQIVCGVKYLHSKDIAHRDLKPQNILLCHGDIVKIADFGLANRFEGTFKSKAFKVFLIVLGKSMATCVGSDRYRAPEISPRKHYDGFKADLYSIGAMFYDILTEFSKNEPYNEYAKECLKLSDKLQEHIPDDRPSLDDVVKRL</sequence>
<name>A0A914PPH6_9BILA</name>
<dbReference type="InterPro" id="IPR011009">
    <property type="entry name" value="Kinase-like_dom_sf"/>
</dbReference>
<dbReference type="PROSITE" id="PS00108">
    <property type="entry name" value="PROTEIN_KINASE_ST"/>
    <property type="match status" value="1"/>
</dbReference>
<protein>
    <submittedName>
        <fullName evidence="3">Protein kinase domain-containing protein</fullName>
    </submittedName>
</protein>
<dbReference type="AlphaFoldDB" id="A0A914PPH6"/>
<organism evidence="2 3">
    <name type="scientific">Panagrolaimus davidi</name>
    <dbReference type="NCBI Taxonomy" id="227884"/>
    <lineage>
        <taxon>Eukaryota</taxon>
        <taxon>Metazoa</taxon>
        <taxon>Ecdysozoa</taxon>
        <taxon>Nematoda</taxon>
        <taxon>Chromadorea</taxon>
        <taxon>Rhabditida</taxon>
        <taxon>Tylenchina</taxon>
        <taxon>Panagrolaimomorpha</taxon>
        <taxon>Panagrolaimoidea</taxon>
        <taxon>Panagrolaimidae</taxon>
        <taxon>Panagrolaimus</taxon>
    </lineage>
</organism>
<dbReference type="Gene3D" id="1.10.510.10">
    <property type="entry name" value="Transferase(Phosphotransferase) domain 1"/>
    <property type="match status" value="1"/>
</dbReference>
<dbReference type="GO" id="GO:0005524">
    <property type="term" value="F:ATP binding"/>
    <property type="evidence" value="ECO:0007669"/>
    <property type="project" value="InterPro"/>
</dbReference>
<dbReference type="InterPro" id="IPR000719">
    <property type="entry name" value="Prot_kinase_dom"/>
</dbReference>
<reference evidence="3" key="1">
    <citation type="submission" date="2022-11" db="UniProtKB">
        <authorList>
            <consortium name="WormBaseParasite"/>
        </authorList>
    </citation>
    <scope>IDENTIFICATION</scope>
</reference>
<dbReference type="GO" id="GO:0005737">
    <property type="term" value="C:cytoplasm"/>
    <property type="evidence" value="ECO:0007669"/>
    <property type="project" value="TreeGrafter"/>
</dbReference>
<proteinExistence type="predicted"/>
<accession>A0A914PPH6</accession>
<dbReference type="InterPro" id="IPR045269">
    <property type="entry name" value="Atg1-like"/>
</dbReference>
<dbReference type="GO" id="GO:0006914">
    <property type="term" value="P:autophagy"/>
    <property type="evidence" value="ECO:0007669"/>
    <property type="project" value="UniProtKB-ARBA"/>
</dbReference>
<dbReference type="WBParaSite" id="PDA_v2.g19980.t1">
    <property type="protein sequence ID" value="PDA_v2.g19980.t1"/>
    <property type="gene ID" value="PDA_v2.g19980"/>
</dbReference>
<dbReference type="SUPFAM" id="SSF56112">
    <property type="entry name" value="Protein kinase-like (PK-like)"/>
    <property type="match status" value="1"/>
</dbReference>